<proteinExistence type="predicted"/>
<dbReference type="Proteomes" id="UP001430953">
    <property type="component" value="Unassembled WGS sequence"/>
</dbReference>
<keyword evidence="2" id="KW-1185">Reference proteome</keyword>
<accession>A0AAW2EBN2</accession>
<organism evidence="1 2">
    <name type="scientific">Cardiocondyla obscurior</name>
    <dbReference type="NCBI Taxonomy" id="286306"/>
    <lineage>
        <taxon>Eukaryota</taxon>
        <taxon>Metazoa</taxon>
        <taxon>Ecdysozoa</taxon>
        <taxon>Arthropoda</taxon>
        <taxon>Hexapoda</taxon>
        <taxon>Insecta</taxon>
        <taxon>Pterygota</taxon>
        <taxon>Neoptera</taxon>
        <taxon>Endopterygota</taxon>
        <taxon>Hymenoptera</taxon>
        <taxon>Apocrita</taxon>
        <taxon>Aculeata</taxon>
        <taxon>Formicoidea</taxon>
        <taxon>Formicidae</taxon>
        <taxon>Myrmicinae</taxon>
        <taxon>Cardiocondyla</taxon>
    </lineage>
</organism>
<evidence type="ECO:0000313" key="2">
    <source>
        <dbReference type="Proteomes" id="UP001430953"/>
    </source>
</evidence>
<gene>
    <name evidence="1" type="ORF">PUN28_019636</name>
</gene>
<comment type="caution">
    <text evidence="1">The sequence shown here is derived from an EMBL/GenBank/DDBJ whole genome shotgun (WGS) entry which is preliminary data.</text>
</comment>
<reference evidence="1 2" key="1">
    <citation type="submission" date="2023-03" db="EMBL/GenBank/DDBJ databases">
        <title>High recombination rates correlate with genetic variation in Cardiocondyla obscurior ants.</title>
        <authorList>
            <person name="Errbii M."/>
        </authorList>
    </citation>
    <scope>NUCLEOTIDE SEQUENCE [LARGE SCALE GENOMIC DNA]</scope>
    <source>
        <strain evidence="1">Alpha-2009</strain>
        <tissue evidence="1">Whole body</tissue>
    </source>
</reference>
<sequence>MKSAIGIKQCNSSTSTGLQEKERAIGRDYHFGVVVWRRKISPKRGKRRRVVRNRTLRETCATLSRGAVIAQYSANVGQTAATATATATATWTAMAPTRRVAVHPGTPLQDHAGVDIEHVYLCAASGDQQNV</sequence>
<name>A0AAW2EBN2_9HYME</name>
<evidence type="ECO:0000313" key="1">
    <source>
        <dbReference type="EMBL" id="KAL0100420.1"/>
    </source>
</evidence>
<dbReference type="EMBL" id="JADYXP020000026">
    <property type="protein sequence ID" value="KAL0100420.1"/>
    <property type="molecule type" value="Genomic_DNA"/>
</dbReference>
<protein>
    <submittedName>
        <fullName evidence="1">Uncharacterized protein</fullName>
    </submittedName>
</protein>
<dbReference type="AlphaFoldDB" id="A0AAW2EBN2"/>